<name>A0A8H5M560_9AGAR</name>
<comment type="caution">
    <text evidence="1">The sequence shown here is derived from an EMBL/GenBank/DDBJ whole genome shotgun (WGS) entry which is preliminary data.</text>
</comment>
<dbReference type="AlphaFoldDB" id="A0A8H5M560"/>
<protein>
    <submittedName>
        <fullName evidence="1">Uncharacterized protein</fullName>
    </submittedName>
</protein>
<dbReference type="EMBL" id="JAACJN010000061">
    <property type="protein sequence ID" value="KAF5381127.1"/>
    <property type="molecule type" value="Genomic_DNA"/>
</dbReference>
<evidence type="ECO:0000313" key="1">
    <source>
        <dbReference type="EMBL" id="KAF5381127.1"/>
    </source>
</evidence>
<keyword evidence="2" id="KW-1185">Reference proteome</keyword>
<accession>A0A8H5M560</accession>
<dbReference type="Proteomes" id="UP000518752">
    <property type="component" value="Unassembled WGS sequence"/>
</dbReference>
<gene>
    <name evidence="1" type="ORF">D9757_009441</name>
</gene>
<sequence>MRAKAFPEGLLMLGHLIYPHLSPMFPEEILHAIVAALVSRPVISEDLLQFHWRYVRGKLLSLALASKQLRRICMPFLFAYIEVKGAHGDLEKLGEQCAANPSFAACIRTFDLYCYAPEQVDAIHYFLHRCQNISQIILNKVQLDESLLHILRRHSAARIALASYSLPTCKEVGWLTMKRLNIGIDHTSIRDEKSELELAKHLECGIQLRSLTIHPNLLHKSFSTCVFGGLCELELWLSSIPFSLSWLAEFTAAHPLLRKIRISTPSVWDTAIMARDIPLIFSFLGEARREGLADEMKLQLKGFSVTRRTSPEATAALASSSSLTHSAESLAGWQVTGLWLSFTEKFSSRLLQLVHSSFPQIRIMSIENPLPSHGVKFIASFSSSSRPFYPVVVTDHPPPGNGRVDKLPLLFYFPGDPQFALRLWQHQLPR</sequence>
<organism evidence="1 2">
    <name type="scientific">Collybiopsis confluens</name>
    <dbReference type="NCBI Taxonomy" id="2823264"/>
    <lineage>
        <taxon>Eukaryota</taxon>
        <taxon>Fungi</taxon>
        <taxon>Dikarya</taxon>
        <taxon>Basidiomycota</taxon>
        <taxon>Agaricomycotina</taxon>
        <taxon>Agaricomycetes</taxon>
        <taxon>Agaricomycetidae</taxon>
        <taxon>Agaricales</taxon>
        <taxon>Marasmiineae</taxon>
        <taxon>Omphalotaceae</taxon>
        <taxon>Collybiopsis</taxon>
    </lineage>
</organism>
<proteinExistence type="predicted"/>
<dbReference type="OrthoDB" id="2954128at2759"/>
<reference evidence="1 2" key="1">
    <citation type="journal article" date="2020" name="ISME J.">
        <title>Uncovering the hidden diversity of litter-decomposition mechanisms in mushroom-forming fungi.</title>
        <authorList>
            <person name="Floudas D."/>
            <person name="Bentzer J."/>
            <person name="Ahren D."/>
            <person name="Johansson T."/>
            <person name="Persson P."/>
            <person name="Tunlid A."/>
        </authorList>
    </citation>
    <scope>NUCLEOTIDE SEQUENCE [LARGE SCALE GENOMIC DNA]</scope>
    <source>
        <strain evidence="1 2">CBS 406.79</strain>
    </source>
</reference>
<evidence type="ECO:0000313" key="2">
    <source>
        <dbReference type="Proteomes" id="UP000518752"/>
    </source>
</evidence>